<dbReference type="Proteomes" id="UP001166004">
    <property type="component" value="Unassembled WGS sequence"/>
</dbReference>
<reference evidence="7 8" key="1">
    <citation type="submission" date="2019-07" db="EMBL/GenBank/DDBJ databases">
        <title>SAR11 Genome Evolution.</title>
        <authorList>
            <person name="Giovannoni S."/>
        </authorList>
    </citation>
    <scope>NUCLEOTIDE SEQUENCE [LARGE SCALE GENOMIC DNA]</scope>
    <source>
        <strain evidence="7 8">HTCC9565</strain>
    </source>
</reference>
<proteinExistence type="predicted"/>
<comment type="subcellular location">
    <subcellularLocation>
        <location evidence="1">Membrane</location>
        <topology evidence="1">Multi-pass membrane protein</topology>
    </subcellularLocation>
</comment>
<keyword evidence="2 5" id="KW-0812">Transmembrane</keyword>
<dbReference type="PANTHER" id="PTHR37422">
    <property type="entry name" value="TEICHURONIC ACID BIOSYNTHESIS PROTEIN TUAE"/>
    <property type="match status" value="1"/>
</dbReference>
<feature type="transmembrane region" description="Helical" evidence="5">
    <location>
        <begin position="12"/>
        <end position="43"/>
    </location>
</feature>
<organism evidence="7 8">
    <name type="scientific">Pelagibacter ubique</name>
    <dbReference type="NCBI Taxonomy" id="198252"/>
    <lineage>
        <taxon>Bacteria</taxon>
        <taxon>Pseudomonadati</taxon>
        <taxon>Pseudomonadota</taxon>
        <taxon>Alphaproteobacteria</taxon>
        <taxon>Candidatus Pelagibacterales</taxon>
        <taxon>Candidatus Pelagibacteraceae</taxon>
        <taxon>Candidatus Pelagibacter</taxon>
    </lineage>
</organism>
<protein>
    <submittedName>
        <fullName evidence="7">O-antigen ligase</fullName>
    </submittedName>
</protein>
<evidence type="ECO:0000256" key="2">
    <source>
        <dbReference type="ARBA" id="ARBA00022692"/>
    </source>
</evidence>
<dbReference type="EMBL" id="LANA01000001">
    <property type="protein sequence ID" value="NMN67578.1"/>
    <property type="molecule type" value="Genomic_DNA"/>
</dbReference>
<feature type="transmembrane region" description="Helical" evidence="5">
    <location>
        <begin position="55"/>
        <end position="74"/>
    </location>
</feature>
<feature type="transmembrane region" description="Helical" evidence="5">
    <location>
        <begin position="154"/>
        <end position="172"/>
    </location>
</feature>
<name>A0ABX1T3F8_PELUQ</name>
<dbReference type="InterPro" id="IPR051533">
    <property type="entry name" value="WaaL-like"/>
</dbReference>
<evidence type="ECO:0000256" key="1">
    <source>
        <dbReference type="ARBA" id="ARBA00004141"/>
    </source>
</evidence>
<feature type="transmembrane region" description="Helical" evidence="5">
    <location>
        <begin position="184"/>
        <end position="201"/>
    </location>
</feature>
<evidence type="ECO:0000256" key="5">
    <source>
        <dbReference type="SAM" id="Phobius"/>
    </source>
</evidence>
<feature type="transmembrane region" description="Helical" evidence="5">
    <location>
        <begin position="108"/>
        <end position="129"/>
    </location>
</feature>
<evidence type="ECO:0000313" key="8">
    <source>
        <dbReference type="Proteomes" id="UP001166004"/>
    </source>
</evidence>
<dbReference type="Pfam" id="PF04932">
    <property type="entry name" value="Wzy_C"/>
    <property type="match status" value="1"/>
</dbReference>
<dbReference type="InterPro" id="IPR007016">
    <property type="entry name" value="O-antigen_ligase-rel_domated"/>
</dbReference>
<feature type="transmembrane region" description="Helical" evidence="5">
    <location>
        <begin position="230"/>
        <end position="246"/>
    </location>
</feature>
<keyword evidence="3 5" id="KW-1133">Transmembrane helix</keyword>
<accession>A0ABX1T3F8</accession>
<gene>
    <name evidence="7" type="ORF">VP91_00007220</name>
</gene>
<feature type="transmembrane region" description="Helical" evidence="5">
    <location>
        <begin position="378"/>
        <end position="395"/>
    </location>
</feature>
<keyword evidence="4 5" id="KW-0472">Membrane</keyword>
<sequence>MNQYVEKYFLILFSVIPISIIAGSSVSIINILLIVISFLSLMFYQKNWDWLFHPVIKLLFLLYLYLILNSFISLEPSVGIYRNLGFIRFIFLFAAFNYFLSNSKNFKFIFFVWFMIIAIVFFDVLIEVYSGSNILGYKTFIGDRVVSFFKDEPIVGGYVNSFYLMVIGFLFCNSKKYFFLKNNYFAILFSFIFLSLIILTGERSNGIKALFGFLIFYLFYFNFINNKKKIFSFFILFILFFTYLSQNKNLQYRYFKQIDSNLKEVFLGRGSVPLALQNVELKFKFEALIKSNIYLGLYKSGYKVFKNYPIFGVGNKNYRIESCNQKNLEYKYLCATHPHQVYFEFLAEHGLIGTIVLLSIIIYLIFRNIKIFILDKNFLQIGSFSYLICLFIPFLPSGSFFNDYNLTLFWINFSILYASNPKTNIIKNLNYNVK</sequence>
<evidence type="ECO:0000259" key="6">
    <source>
        <dbReference type="Pfam" id="PF04932"/>
    </source>
</evidence>
<dbReference type="RefSeq" id="WP_169036064.1">
    <property type="nucleotide sequence ID" value="NZ_LANA01000001.1"/>
</dbReference>
<feature type="transmembrane region" description="Helical" evidence="5">
    <location>
        <begin position="80"/>
        <end position="101"/>
    </location>
</feature>
<feature type="transmembrane region" description="Helical" evidence="5">
    <location>
        <begin position="207"/>
        <end position="223"/>
    </location>
</feature>
<feature type="transmembrane region" description="Helical" evidence="5">
    <location>
        <begin position="346"/>
        <end position="366"/>
    </location>
</feature>
<comment type="caution">
    <text evidence="7">The sequence shown here is derived from an EMBL/GenBank/DDBJ whole genome shotgun (WGS) entry which is preliminary data.</text>
</comment>
<evidence type="ECO:0000313" key="7">
    <source>
        <dbReference type="EMBL" id="NMN67578.1"/>
    </source>
</evidence>
<feature type="domain" description="O-antigen ligase-related" evidence="6">
    <location>
        <begin position="189"/>
        <end position="358"/>
    </location>
</feature>
<dbReference type="GO" id="GO:0016874">
    <property type="term" value="F:ligase activity"/>
    <property type="evidence" value="ECO:0007669"/>
    <property type="project" value="UniProtKB-KW"/>
</dbReference>
<keyword evidence="8" id="KW-1185">Reference proteome</keyword>
<evidence type="ECO:0000256" key="4">
    <source>
        <dbReference type="ARBA" id="ARBA00023136"/>
    </source>
</evidence>
<keyword evidence="7" id="KW-0436">Ligase</keyword>
<dbReference type="PANTHER" id="PTHR37422:SF17">
    <property type="entry name" value="O-ANTIGEN LIGASE"/>
    <property type="match status" value="1"/>
</dbReference>
<evidence type="ECO:0000256" key="3">
    <source>
        <dbReference type="ARBA" id="ARBA00022989"/>
    </source>
</evidence>